<evidence type="ECO:0000256" key="9">
    <source>
        <dbReference type="ARBA" id="ARBA00023143"/>
    </source>
</evidence>
<evidence type="ECO:0000259" key="12">
    <source>
        <dbReference type="Pfam" id="PF14841"/>
    </source>
</evidence>
<dbReference type="InterPro" id="IPR000090">
    <property type="entry name" value="Flg_Motor_Flig"/>
</dbReference>
<evidence type="ECO:0000256" key="4">
    <source>
        <dbReference type="ARBA" id="ARBA00021870"/>
    </source>
</evidence>
<evidence type="ECO:0000313" key="15">
    <source>
        <dbReference type="Proteomes" id="UP000185783"/>
    </source>
</evidence>
<evidence type="ECO:0000256" key="3">
    <source>
        <dbReference type="ARBA" id="ARBA00010299"/>
    </source>
</evidence>
<organism evidence="14 15">
    <name type="scientific">Pseudovibrio exalbescens</name>
    <dbReference type="NCBI Taxonomy" id="197461"/>
    <lineage>
        <taxon>Bacteria</taxon>
        <taxon>Pseudomonadati</taxon>
        <taxon>Pseudomonadota</taxon>
        <taxon>Alphaproteobacteria</taxon>
        <taxon>Hyphomicrobiales</taxon>
        <taxon>Stappiaceae</taxon>
        <taxon>Pseudovibrio</taxon>
    </lineage>
</organism>
<dbReference type="Gene3D" id="1.10.220.30">
    <property type="match status" value="3"/>
</dbReference>
<sequence length="345" mass="38345">MNKALQVQGTGTAVAVHKSGTQKAAALLLAMGNEKATRVLKHFDNDEMRLIIRSAAELGTVPANELEELIEEFIELFSGGVNLFGTAEGAEGLLRGILPEEQVAEIMSDVMGYSKRSIWDKVSQISEHVLSTYLQKEHPQTAAFILSKISPNAAAGVISQIPRRKRNEIVRRMLTLKPIVEDVMDEVQKTLHEDFMVNFARTVGTDAHARMADILNKMERDDLEDTLDNLREVLPKSAEQLAGLLFTFDDIVNLDQRTRMAIFDDINTDVITLALKGTEPDFRDAILSSISSRAKRIVENDLASGEPSPQREVFDARRQITDLALEKANSGEIELDLGRSEEVYI</sequence>
<dbReference type="AlphaFoldDB" id="A0A1U7JEJ7"/>
<reference evidence="14 15" key="1">
    <citation type="submission" date="2016-03" db="EMBL/GenBank/DDBJ databases">
        <title>Genome sequence of Nesiotobacter sp. nov., a moderately halophilic alphaproteobacterium isolated from the Yellow Sea, China.</title>
        <authorList>
            <person name="Zhang G."/>
            <person name="Zhang R."/>
        </authorList>
    </citation>
    <scope>NUCLEOTIDE SEQUENCE [LARGE SCALE GENOMIC DNA]</scope>
    <source>
        <strain evidence="14 15">WB1-6</strain>
    </source>
</reference>
<keyword evidence="14" id="KW-0966">Cell projection</keyword>
<evidence type="ECO:0000256" key="7">
    <source>
        <dbReference type="ARBA" id="ARBA00022779"/>
    </source>
</evidence>
<keyword evidence="6" id="KW-0145">Chemotaxis</keyword>
<dbReference type="PANTHER" id="PTHR30534">
    <property type="entry name" value="FLAGELLAR MOTOR SWITCH PROTEIN FLIG"/>
    <property type="match status" value="1"/>
</dbReference>
<dbReference type="GO" id="GO:0005886">
    <property type="term" value="C:plasma membrane"/>
    <property type="evidence" value="ECO:0007669"/>
    <property type="project" value="UniProtKB-SubCell"/>
</dbReference>
<dbReference type="Pfam" id="PF01706">
    <property type="entry name" value="FliG_C"/>
    <property type="match status" value="1"/>
</dbReference>
<dbReference type="OrthoDB" id="9780302at2"/>
<dbReference type="Proteomes" id="UP000185783">
    <property type="component" value="Unassembled WGS sequence"/>
</dbReference>
<evidence type="ECO:0000256" key="5">
    <source>
        <dbReference type="ARBA" id="ARBA00022475"/>
    </source>
</evidence>
<dbReference type="GO" id="GO:0009425">
    <property type="term" value="C:bacterial-type flagellum basal body"/>
    <property type="evidence" value="ECO:0007669"/>
    <property type="project" value="UniProtKB-SubCell"/>
</dbReference>
<feature type="domain" description="Flagellar motor switch protein FliG N-terminal" evidence="13">
    <location>
        <begin position="19"/>
        <end position="119"/>
    </location>
</feature>
<dbReference type="EMBL" id="LVVZ01000022">
    <property type="protein sequence ID" value="OKL43102.1"/>
    <property type="molecule type" value="Genomic_DNA"/>
</dbReference>
<dbReference type="RefSeq" id="WP_028482891.1">
    <property type="nucleotide sequence ID" value="NZ_LVVZ01000022.1"/>
</dbReference>
<dbReference type="InterPro" id="IPR028263">
    <property type="entry name" value="FliG_N"/>
</dbReference>
<dbReference type="InterPro" id="IPR011002">
    <property type="entry name" value="FliG_a-hlx"/>
</dbReference>
<evidence type="ECO:0000313" key="14">
    <source>
        <dbReference type="EMBL" id="OKL43102.1"/>
    </source>
</evidence>
<comment type="function">
    <text evidence="10">FliG is one of three proteins (FliG, FliN, FliM) that forms the rotor-mounted switch complex (C ring), located at the base of the basal body. This complex interacts with the CheY and CheZ chemotaxis proteins, in addition to contacting components of the motor that determine the direction of flagellar rotation.</text>
</comment>
<evidence type="ECO:0000256" key="6">
    <source>
        <dbReference type="ARBA" id="ARBA00022500"/>
    </source>
</evidence>
<feature type="domain" description="Flagellar motor switch protein FliG middle" evidence="12">
    <location>
        <begin position="129"/>
        <end position="198"/>
    </location>
</feature>
<evidence type="ECO:0000259" key="13">
    <source>
        <dbReference type="Pfam" id="PF14842"/>
    </source>
</evidence>
<comment type="subcellular location">
    <subcellularLocation>
        <location evidence="1">Bacterial flagellum basal body</location>
    </subcellularLocation>
    <subcellularLocation>
        <location evidence="2">Cell membrane</location>
        <topology evidence="2">Peripheral membrane protein</topology>
        <orientation evidence="2">Cytoplasmic side</orientation>
    </subcellularLocation>
</comment>
<dbReference type="STRING" id="197461.A3843_15370"/>
<evidence type="ECO:0000256" key="8">
    <source>
        <dbReference type="ARBA" id="ARBA00023136"/>
    </source>
</evidence>
<evidence type="ECO:0000256" key="2">
    <source>
        <dbReference type="ARBA" id="ARBA00004413"/>
    </source>
</evidence>
<evidence type="ECO:0000259" key="11">
    <source>
        <dbReference type="Pfam" id="PF01706"/>
    </source>
</evidence>
<feature type="domain" description="Flagellar motor switch protein FliG C-terminal" evidence="11">
    <location>
        <begin position="229"/>
        <end position="335"/>
    </location>
</feature>
<keyword evidence="8" id="KW-0472">Membrane</keyword>
<name>A0A1U7JEJ7_9HYPH</name>
<protein>
    <recommendedName>
        <fullName evidence="4">Flagellar motor switch protein FliG</fullName>
    </recommendedName>
</protein>
<keyword evidence="14" id="KW-0282">Flagellum</keyword>
<keyword evidence="5" id="KW-1003">Cell membrane</keyword>
<comment type="similarity">
    <text evidence="3">Belongs to the FliG family.</text>
</comment>
<dbReference type="GO" id="GO:0071973">
    <property type="term" value="P:bacterial-type flagellum-dependent cell motility"/>
    <property type="evidence" value="ECO:0007669"/>
    <property type="project" value="InterPro"/>
</dbReference>
<keyword evidence="9" id="KW-0975">Bacterial flagellum</keyword>
<dbReference type="PANTHER" id="PTHR30534:SF0">
    <property type="entry name" value="FLAGELLAR MOTOR SWITCH PROTEIN FLIG"/>
    <property type="match status" value="1"/>
</dbReference>
<comment type="caution">
    <text evidence="14">The sequence shown here is derived from an EMBL/GenBank/DDBJ whole genome shotgun (WGS) entry which is preliminary data.</text>
</comment>
<evidence type="ECO:0000256" key="1">
    <source>
        <dbReference type="ARBA" id="ARBA00004117"/>
    </source>
</evidence>
<keyword evidence="7" id="KW-0283">Flagellar rotation</keyword>
<keyword evidence="15" id="KW-1185">Reference proteome</keyword>
<evidence type="ECO:0000256" key="10">
    <source>
        <dbReference type="ARBA" id="ARBA00025598"/>
    </source>
</evidence>
<dbReference type="Pfam" id="PF14841">
    <property type="entry name" value="FliG_M"/>
    <property type="match status" value="1"/>
</dbReference>
<dbReference type="Pfam" id="PF14842">
    <property type="entry name" value="FliG_N"/>
    <property type="match status" value="1"/>
</dbReference>
<gene>
    <name evidence="14" type="ORF">A3843_15370</name>
</gene>
<keyword evidence="14" id="KW-0969">Cilium</keyword>
<dbReference type="SUPFAM" id="SSF48029">
    <property type="entry name" value="FliG"/>
    <property type="match status" value="2"/>
</dbReference>
<proteinExistence type="inferred from homology"/>
<dbReference type="GO" id="GO:0006935">
    <property type="term" value="P:chemotaxis"/>
    <property type="evidence" value="ECO:0007669"/>
    <property type="project" value="UniProtKB-KW"/>
</dbReference>
<dbReference type="InterPro" id="IPR032779">
    <property type="entry name" value="FliG_M"/>
</dbReference>
<dbReference type="GO" id="GO:0003774">
    <property type="term" value="F:cytoskeletal motor activity"/>
    <property type="evidence" value="ECO:0007669"/>
    <property type="project" value="InterPro"/>
</dbReference>
<dbReference type="InterPro" id="IPR023087">
    <property type="entry name" value="Flg_Motor_Flig_C"/>
</dbReference>
<dbReference type="PRINTS" id="PR00954">
    <property type="entry name" value="FLGMOTORFLIG"/>
</dbReference>
<accession>A0A1U7JEJ7</accession>